<proteinExistence type="predicted"/>
<sequence>MLSKRLAAVAEFIPTGSRLLDVGSDHAYLPIALVQSGRIDFAVAGEVVQGPYESALTNVAQEGLDNQIRVRLANGLAALEASDGITAISICGMGGRLIAEILDKGRAQLAGVQRLILQPNNREDDLRLWLATNSFTIVAESILQENDKIYEIIVAEPGQMALTPDQTRFGVYLPQESSAIFQEKWSRELAKLDYALTQVPLEHEDQRLVLIDKISKIKEICHAS</sequence>
<gene>
    <name evidence="1" type="ORF">ACFORF_10985</name>
</gene>
<dbReference type="SUPFAM" id="SSF53335">
    <property type="entry name" value="S-adenosyl-L-methionine-dependent methyltransferases"/>
    <property type="match status" value="1"/>
</dbReference>
<evidence type="ECO:0000313" key="2">
    <source>
        <dbReference type="Proteomes" id="UP001595807"/>
    </source>
</evidence>
<dbReference type="Pfam" id="PF04816">
    <property type="entry name" value="TrmK"/>
    <property type="match status" value="1"/>
</dbReference>
<dbReference type="InterPro" id="IPR006901">
    <property type="entry name" value="TrmK"/>
</dbReference>
<name>A0ABV8CY57_9STRE</name>
<organism evidence="1 2">
    <name type="scientific">Streptococcus caprae</name>
    <dbReference type="NCBI Taxonomy" id="1640501"/>
    <lineage>
        <taxon>Bacteria</taxon>
        <taxon>Bacillati</taxon>
        <taxon>Bacillota</taxon>
        <taxon>Bacilli</taxon>
        <taxon>Lactobacillales</taxon>
        <taxon>Streptococcaceae</taxon>
        <taxon>Streptococcus</taxon>
    </lineage>
</organism>
<dbReference type="Proteomes" id="UP001595807">
    <property type="component" value="Unassembled WGS sequence"/>
</dbReference>
<keyword evidence="2" id="KW-1185">Reference proteome</keyword>
<dbReference type="PANTHER" id="PTHR38451">
    <property type="entry name" value="TRNA (ADENINE(22)-N(1))-METHYLTRANSFERASE"/>
    <property type="match status" value="1"/>
</dbReference>
<dbReference type="Gene3D" id="1.10.287.1890">
    <property type="match status" value="1"/>
</dbReference>
<dbReference type="PANTHER" id="PTHR38451:SF1">
    <property type="entry name" value="TRNA (ADENINE(22)-N(1))-METHYLTRANSFERASE"/>
    <property type="match status" value="1"/>
</dbReference>
<dbReference type="RefSeq" id="WP_380428168.1">
    <property type="nucleotide sequence ID" value="NZ_JBHRZV010000053.1"/>
</dbReference>
<dbReference type="EMBL" id="JBHRZV010000053">
    <property type="protein sequence ID" value="MFC3929074.1"/>
    <property type="molecule type" value="Genomic_DNA"/>
</dbReference>
<protein>
    <submittedName>
        <fullName evidence="1">tRNA (Adenine(22)-N(1))-methyltransferase</fullName>
    </submittedName>
</protein>
<dbReference type="PIRSF" id="PIRSF018637">
    <property type="entry name" value="TrmK"/>
    <property type="match status" value="1"/>
</dbReference>
<evidence type="ECO:0000313" key="1">
    <source>
        <dbReference type="EMBL" id="MFC3929074.1"/>
    </source>
</evidence>
<comment type="caution">
    <text evidence="1">The sequence shown here is derived from an EMBL/GenBank/DDBJ whole genome shotgun (WGS) entry which is preliminary data.</text>
</comment>
<accession>A0ABV8CY57</accession>
<dbReference type="InterPro" id="IPR029063">
    <property type="entry name" value="SAM-dependent_MTases_sf"/>
</dbReference>
<reference evidence="2" key="1">
    <citation type="journal article" date="2019" name="Int. J. Syst. Evol. Microbiol.">
        <title>The Global Catalogue of Microorganisms (GCM) 10K type strain sequencing project: providing services to taxonomists for standard genome sequencing and annotation.</title>
        <authorList>
            <consortium name="The Broad Institute Genomics Platform"/>
            <consortium name="The Broad Institute Genome Sequencing Center for Infectious Disease"/>
            <person name="Wu L."/>
            <person name="Ma J."/>
        </authorList>
    </citation>
    <scope>NUCLEOTIDE SEQUENCE [LARGE SCALE GENOMIC DNA]</scope>
    <source>
        <strain evidence="2">CCUG 67170</strain>
    </source>
</reference>
<dbReference type="Gene3D" id="3.40.50.150">
    <property type="entry name" value="Vaccinia Virus protein VP39"/>
    <property type="match status" value="1"/>
</dbReference>